<sequence>MRRFGACQGKFSVPPSAPSLGFLVVCCLASPMAARRSGRTRPGPCTLPASWPARCPTFCLQVPAGCLFLCASSGALHLQPASRTHARQAANPDKLLSFLILSVLPRCVVPDEMFAVLEPGTKPWSSQPRCRGPVRVVCAPCWSVPVATLSPFPVCDLVGWWPKVPRRLRIPPCSRGTVVALQLRQPKGETRSRWRKAAGSARFPEAHRLLSRVVCCKCCRHVHAVFSR</sequence>
<dbReference type="AlphaFoldDB" id="A0A147BF04"/>
<reference evidence="1" key="1">
    <citation type="journal article" date="2018" name="PLoS Negl. Trop. Dis.">
        <title>Sialome diversity of ticks revealed by RNAseq of single tick salivary glands.</title>
        <authorList>
            <person name="Perner J."/>
            <person name="Kropackova S."/>
            <person name="Kopacek P."/>
            <person name="Ribeiro J.M."/>
        </authorList>
    </citation>
    <scope>NUCLEOTIDE SEQUENCE</scope>
    <source>
        <strain evidence="1">Siblings of single egg batch collected in Ceske Budejovice</strain>
        <tissue evidence="1">Salivary glands</tissue>
    </source>
</reference>
<organism evidence="1">
    <name type="scientific">Ixodes ricinus</name>
    <name type="common">Common tick</name>
    <name type="synonym">Acarus ricinus</name>
    <dbReference type="NCBI Taxonomy" id="34613"/>
    <lineage>
        <taxon>Eukaryota</taxon>
        <taxon>Metazoa</taxon>
        <taxon>Ecdysozoa</taxon>
        <taxon>Arthropoda</taxon>
        <taxon>Chelicerata</taxon>
        <taxon>Arachnida</taxon>
        <taxon>Acari</taxon>
        <taxon>Parasitiformes</taxon>
        <taxon>Ixodida</taxon>
        <taxon>Ixodoidea</taxon>
        <taxon>Ixodidae</taxon>
        <taxon>Ixodinae</taxon>
        <taxon>Ixodes</taxon>
    </lineage>
</organism>
<protein>
    <submittedName>
        <fullName evidence="1">Putative secreted protein</fullName>
    </submittedName>
</protein>
<dbReference type="EMBL" id="GEGO01006043">
    <property type="protein sequence ID" value="JAR89361.1"/>
    <property type="molecule type" value="Transcribed_RNA"/>
</dbReference>
<proteinExistence type="predicted"/>
<name>A0A147BF04_IXORI</name>
<evidence type="ECO:0000313" key="1">
    <source>
        <dbReference type="EMBL" id="JAR89361.1"/>
    </source>
</evidence>
<accession>A0A147BF04</accession>